<dbReference type="RefSeq" id="WP_008618291.1">
    <property type="nucleotide sequence ID" value="NZ_CABMOJ010000015.1"/>
</dbReference>
<gene>
    <name evidence="1" type="ORF">PCLFYP37_03020</name>
</gene>
<dbReference type="Pfam" id="PF14307">
    <property type="entry name" value="Glyco_tran_WbsX"/>
    <property type="match status" value="1"/>
</dbReference>
<accession>A0A6N3F4P2</accession>
<reference evidence="1" key="1">
    <citation type="submission" date="2019-11" db="EMBL/GenBank/DDBJ databases">
        <authorList>
            <person name="Feng L."/>
        </authorList>
    </citation>
    <scope>NUCLEOTIDE SEQUENCE</scope>
    <source>
        <strain evidence="1">PclaraLFYP37</strain>
    </source>
</reference>
<sequence>MKPNNNQKVRVIAFYLPQFHPTPENDRWWGKGFTEWTNVGKAKPLFKGHYQPRVPADLGYYDLRLPETRQAQADMAREYGIEGFCYWHYWFGNGKQLLQRPFNEVLNSGKPDFPFCLAWANHSWEDKQFNKDGGHKMLMEQLYPGDEDYIAHFNAVLPAFQDPRYIRIHGNPIFVVYSPKEIPNPPHFIELWQKLASQHGFRIHFVGHTSKIEDLAMFRQWGFDANVLIRLFDVFKKDFSLWERINAKFQRIALKKGRRIEYSRASQYFQGPEEQANDCYPTLIPNWDHSPRSGRSGHILINSTPEKFKKHIIKSFNNISHKTREDRIVFLKSWNEWAEGNYMEPDLKFGRGYLEALKDAIQDVFYLLKDK</sequence>
<protein>
    <recommendedName>
        <fullName evidence="2">Glycosyltransferase WbsX</fullName>
    </recommendedName>
</protein>
<dbReference type="InterPro" id="IPR032719">
    <property type="entry name" value="WbsX"/>
</dbReference>
<evidence type="ECO:0008006" key="2">
    <source>
        <dbReference type="Google" id="ProtNLM"/>
    </source>
</evidence>
<dbReference type="CDD" id="cd11579">
    <property type="entry name" value="Glyco_tran_WbsX"/>
    <property type="match status" value="1"/>
</dbReference>
<dbReference type="Gene3D" id="3.20.20.80">
    <property type="entry name" value="Glycosidases"/>
    <property type="match status" value="1"/>
</dbReference>
<proteinExistence type="predicted"/>
<dbReference type="PANTHER" id="PTHR41244">
    <property type="entry name" value="RHAMNAN SYNTHESIS F"/>
    <property type="match status" value="1"/>
</dbReference>
<dbReference type="AlphaFoldDB" id="A0A6N3F4P2"/>
<evidence type="ECO:0000313" key="1">
    <source>
        <dbReference type="EMBL" id="VYU46983.1"/>
    </source>
</evidence>
<dbReference type="PANTHER" id="PTHR41244:SF1">
    <property type="entry name" value="GLYCOSYLTRANSFERASE"/>
    <property type="match status" value="1"/>
</dbReference>
<organism evidence="1">
    <name type="scientific">Paraprevotella clara</name>
    <dbReference type="NCBI Taxonomy" id="454154"/>
    <lineage>
        <taxon>Bacteria</taxon>
        <taxon>Pseudomonadati</taxon>
        <taxon>Bacteroidota</taxon>
        <taxon>Bacteroidia</taxon>
        <taxon>Bacteroidales</taxon>
        <taxon>Prevotellaceae</taxon>
        <taxon>Paraprevotella</taxon>
    </lineage>
</organism>
<dbReference type="EMBL" id="CACRUT010000016">
    <property type="protein sequence ID" value="VYU46983.1"/>
    <property type="molecule type" value="Genomic_DNA"/>
</dbReference>
<name>A0A6N3F4P2_9BACT</name>
<dbReference type="GeneID" id="93556584"/>